<comment type="cofactor">
    <cofactor evidence="9">
        <name>[4Fe-4S] cluster</name>
        <dbReference type="ChEBI" id="CHEBI:49883"/>
    </cofactor>
    <text evidence="9">Binds 2 [4Fe-4S] clusters per monomer.</text>
</comment>
<dbReference type="PROSITE" id="PS51379">
    <property type="entry name" value="4FE4S_FER_2"/>
    <property type="match status" value="1"/>
</dbReference>
<feature type="binding site" evidence="9">
    <location>
        <position position="208"/>
    </location>
    <ligand>
        <name>cob(II)alamin</name>
        <dbReference type="ChEBI" id="CHEBI:16304"/>
    </ligand>
</feature>
<dbReference type="HAMAP" id="MF_00916">
    <property type="entry name" value="QueG"/>
    <property type="match status" value="1"/>
</dbReference>
<keyword evidence="4 9" id="KW-0479">Metal-binding</keyword>
<dbReference type="EC" id="1.17.99.6" evidence="9"/>
<feature type="binding site" evidence="9">
    <location>
        <position position="253"/>
    </location>
    <ligand>
        <name>[4Fe-4S] cluster</name>
        <dbReference type="ChEBI" id="CHEBI:49883"/>
        <label>1</label>
    </ligand>
</feature>
<dbReference type="GO" id="GO:0031419">
    <property type="term" value="F:cobalamin binding"/>
    <property type="evidence" value="ECO:0007669"/>
    <property type="project" value="UniProtKB-KW"/>
</dbReference>
<dbReference type="GO" id="GO:0008616">
    <property type="term" value="P:tRNA queuosine(34) biosynthetic process"/>
    <property type="evidence" value="ECO:0007669"/>
    <property type="project" value="UniProtKB-UniRule"/>
</dbReference>
<dbReference type="GO" id="GO:0005737">
    <property type="term" value="C:cytoplasm"/>
    <property type="evidence" value="ECO:0007669"/>
    <property type="project" value="UniProtKB-SubCell"/>
</dbReference>
<feature type="domain" description="4Fe-4S ferredoxin-type" evidence="10">
    <location>
        <begin position="238"/>
        <end position="267"/>
    </location>
</feature>
<keyword evidence="2 9" id="KW-0963">Cytoplasm</keyword>
<sequence>MNRSPESPVSGMPASDDDAHAERRFDETALNALALDIKTWGRELGFGAIGISDTDLSAAEAPLAAWLDAGCHGEMDYMAKHGMKRARPAELVAGTRRVITARIAYLPAQTLSGKAHESALQDSPRIPQDWRAAEHARLADPSAAVVSIYARGRDYHKVMRNRLQQLAEKIEAAIGAFGYRVFTDSAPVLEVELAQKAGIGWRGKHTLLLQRDAGSLFFLGEIYVDVPLPTDAETSPDDAPETPGAHCGSCTRCIGACPTGAIVAPYKVDARLCISYLTIELKGNIPLEMRPLIGNRVYGCDDCQLVCPWNKFAQAAPVADFDVRHGLDRATLVELFAWSAEDFDTRMQGSAIRRIGYESWLRNLAVGMGNALRAPSEHLDADARAAIVHALELRVGDPSAVVREHVEWALEAA</sequence>
<keyword evidence="3 9" id="KW-0819">tRNA processing</keyword>
<accession>A0AAP5US53</accession>
<keyword evidence="8 9" id="KW-0411">Iron-sulfur</keyword>
<comment type="caution">
    <text evidence="11">The sequence shown here is derived from an EMBL/GenBank/DDBJ whole genome shotgun (WGS) entry which is preliminary data.</text>
</comment>
<dbReference type="NCBIfam" id="TIGR00276">
    <property type="entry name" value="tRNA epoxyqueuosine(34) reductase QueG"/>
    <property type="match status" value="1"/>
</dbReference>
<dbReference type="EMBL" id="JANSLM010000001">
    <property type="protein sequence ID" value="MDT8836623.1"/>
    <property type="molecule type" value="Genomic_DNA"/>
</dbReference>
<dbReference type="Pfam" id="PF13484">
    <property type="entry name" value="Fer4_16"/>
    <property type="match status" value="1"/>
</dbReference>
<feature type="binding site" evidence="9">
    <location>
        <position position="275"/>
    </location>
    <ligand>
        <name>cob(II)alamin</name>
        <dbReference type="ChEBI" id="CHEBI:16304"/>
    </ligand>
</feature>
<proteinExistence type="inferred from homology"/>
<dbReference type="Proteomes" id="UP001246473">
    <property type="component" value="Unassembled WGS sequence"/>
</dbReference>
<feature type="active site" description="Proton donor" evidence="9">
    <location>
        <position position="184"/>
    </location>
</feature>
<dbReference type="AlphaFoldDB" id="A0AAP5US53"/>
<feature type="binding site" evidence="9">
    <location>
        <position position="85"/>
    </location>
    <ligand>
        <name>cob(II)alamin</name>
        <dbReference type="ChEBI" id="CHEBI:16304"/>
    </ligand>
</feature>
<comment type="subunit">
    <text evidence="9">Monomer.</text>
</comment>
<feature type="binding site" evidence="9">
    <location>
        <position position="303"/>
    </location>
    <ligand>
        <name>[4Fe-4S] cluster</name>
        <dbReference type="ChEBI" id="CHEBI:49883"/>
        <label>2</label>
    </ligand>
</feature>
<dbReference type="RefSeq" id="WP_106352494.1">
    <property type="nucleotide sequence ID" value="NZ_JANSLM010000001.1"/>
</dbReference>
<evidence type="ECO:0000256" key="5">
    <source>
        <dbReference type="ARBA" id="ARBA00022785"/>
    </source>
</evidence>
<dbReference type="FunFam" id="3.30.70.20:FF:000017">
    <property type="entry name" value="Epoxyqueuosine reductase"/>
    <property type="match status" value="1"/>
</dbReference>
<evidence type="ECO:0000256" key="4">
    <source>
        <dbReference type="ARBA" id="ARBA00022723"/>
    </source>
</evidence>
<feature type="binding site" evidence="9">
    <location>
        <position position="257"/>
    </location>
    <ligand>
        <name>[4Fe-4S] cluster</name>
        <dbReference type="ChEBI" id="CHEBI:49883"/>
        <label>2</label>
    </ligand>
</feature>
<dbReference type="Pfam" id="PF08331">
    <property type="entry name" value="QueG_DUF1730"/>
    <property type="match status" value="1"/>
</dbReference>
<evidence type="ECO:0000256" key="6">
    <source>
        <dbReference type="ARBA" id="ARBA00023002"/>
    </source>
</evidence>
<feature type="binding site" evidence="9">
    <location>
        <position position="282"/>
    </location>
    <ligand>
        <name>tRNA</name>
        <dbReference type="ChEBI" id="CHEBI:17843"/>
    </ligand>
</feature>
<feature type="binding site" evidence="9">
    <location>
        <position position="273"/>
    </location>
    <ligand>
        <name>[4Fe-4S] cluster</name>
        <dbReference type="ChEBI" id="CHEBI:49883"/>
        <label>2</label>
    </ligand>
</feature>
<evidence type="ECO:0000256" key="1">
    <source>
        <dbReference type="ARBA" id="ARBA00022485"/>
    </source>
</evidence>
<dbReference type="PANTHER" id="PTHR30002:SF4">
    <property type="entry name" value="EPOXYQUEUOSINE REDUCTASE"/>
    <property type="match status" value="1"/>
</dbReference>
<comment type="catalytic activity">
    <reaction evidence="9">
        <text>epoxyqueuosine(34) in tRNA + AH2 = queuosine(34) in tRNA + A + H2O</text>
        <dbReference type="Rhea" id="RHEA:32159"/>
        <dbReference type="Rhea" id="RHEA-COMP:18571"/>
        <dbReference type="Rhea" id="RHEA-COMP:18582"/>
        <dbReference type="ChEBI" id="CHEBI:13193"/>
        <dbReference type="ChEBI" id="CHEBI:15377"/>
        <dbReference type="ChEBI" id="CHEBI:17499"/>
        <dbReference type="ChEBI" id="CHEBI:194431"/>
        <dbReference type="ChEBI" id="CHEBI:194443"/>
        <dbReference type="EC" id="1.17.99.6"/>
    </reaction>
</comment>
<evidence type="ECO:0000313" key="11">
    <source>
        <dbReference type="EMBL" id="MDT8836623.1"/>
    </source>
</evidence>
<gene>
    <name evidence="9 11" type="primary">queG</name>
    <name evidence="11" type="ORF">ParKJ_04285</name>
</gene>
<name>A0AAP5US53_9BURK</name>
<dbReference type="InterPro" id="IPR017896">
    <property type="entry name" value="4Fe4S_Fe-S-bd"/>
</dbReference>
<keyword evidence="5 9" id="KW-0671">Queuosine biosynthesis</keyword>
<dbReference type="GO" id="GO:0046872">
    <property type="term" value="F:metal ion binding"/>
    <property type="evidence" value="ECO:0007669"/>
    <property type="project" value="UniProtKB-KW"/>
</dbReference>
<feature type="binding site" evidence="9">
    <location>
        <position position="184"/>
    </location>
    <ligand>
        <name>cob(II)alamin</name>
        <dbReference type="ChEBI" id="CHEBI:16304"/>
    </ligand>
</feature>
<feature type="binding site" evidence="9">
    <location>
        <position position="307"/>
    </location>
    <ligand>
        <name>[4Fe-4S] cluster</name>
        <dbReference type="ChEBI" id="CHEBI:49883"/>
        <label>1</label>
    </ligand>
</feature>
<protein>
    <recommendedName>
        <fullName evidence="9">Epoxyqueuosine reductase</fullName>
        <ecNumber evidence="9">1.17.99.6</ecNumber>
    </recommendedName>
    <alternativeName>
        <fullName evidence="9">Queuosine biosynthesis protein QueG</fullName>
    </alternativeName>
</protein>
<dbReference type="SUPFAM" id="SSF54862">
    <property type="entry name" value="4Fe-4S ferredoxins"/>
    <property type="match status" value="1"/>
</dbReference>
<comment type="similarity">
    <text evidence="9">Belongs to the QueG family.</text>
</comment>
<evidence type="ECO:0000256" key="8">
    <source>
        <dbReference type="ARBA" id="ARBA00023014"/>
    </source>
</evidence>
<evidence type="ECO:0000256" key="3">
    <source>
        <dbReference type="ARBA" id="ARBA00022694"/>
    </source>
</evidence>
<evidence type="ECO:0000256" key="2">
    <source>
        <dbReference type="ARBA" id="ARBA00022490"/>
    </source>
</evidence>
<comment type="cofactor">
    <cofactor evidence="9">
        <name>cob(II)alamin</name>
        <dbReference type="ChEBI" id="CHEBI:16304"/>
    </cofactor>
</comment>
<comment type="caution">
    <text evidence="9">Lacks conserved residue(s) required for the propagation of feature annotation.</text>
</comment>
<dbReference type="Gene3D" id="3.30.70.20">
    <property type="match status" value="1"/>
</dbReference>
<dbReference type="PROSITE" id="PS00198">
    <property type="entry name" value="4FE4S_FER_1"/>
    <property type="match status" value="1"/>
</dbReference>
<evidence type="ECO:0000313" key="12">
    <source>
        <dbReference type="Proteomes" id="UP001246473"/>
    </source>
</evidence>
<evidence type="ECO:0000259" key="10">
    <source>
        <dbReference type="PROSITE" id="PS51379"/>
    </source>
</evidence>
<dbReference type="InterPro" id="IPR004453">
    <property type="entry name" value="QueG"/>
</dbReference>
<keyword evidence="9" id="KW-0846">Cobalamin</keyword>
<keyword evidence="1 9" id="KW-0004">4Fe-4S</keyword>
<feature type="binding site" evidence="9">
    <location>
        <position position="219"/>
    </location>
    <ligand>
        <name>cob(II)alamin</name>
        <dbReference type="ChEBI" id="CHEBI:16304"/>
    </ligand>
</feature>
<dbReference type="GO" id="GO:0051539">
    <property type="term" value="F:4 iron, 4 sulfur cluster binding"/>
    <property type="evidence" value="ECO:0007669"/>
    <property type="project" value="UniProtKB-KW"/>
</dbReference>
<comment type="function">
    <text evidence="9">Catalyzes the conversion of epoxyqueuosine (oQ) to queuosine (Q), which is a hypermodified base found in the wobble positions of tRNA(Asp), tRNA(Asn), tRNA(His) and tRNA(Tyr).</text>
</comment>
<comment type="pathway">
    <text evidence="9">tRNA modification; tRNA-queuosine biosynthesis.</text>
</comment>
<reference evidence="11" key="1">
    <citation type="submission" date="2022-08" db="EMBL/GenBank/DDBJ databases">
        <authorList>
            <person name="Kim S.-J."/>
        </authorList>
    </citation>
    <scope>NUCLEOTIDE SEQUENCE</scope>
    <source>
        <strain evidence="11">KJ</strain>
    </source>
</reference>
<dbReference type="InterPro" id="IPR013542">
    <property type="entry name" value="QueG_DUF1730"/>
</dbReference>
<comment type="subcellular location">
    <subcellularLocation>
        <location evidence="9">Cytoplasm</location>
    </subcellularLocation>
</comment>
<feature type="binding site" evidence="9">
    <location>
        <position position="250"/>
    </location>
    <ligand>
        <name>[4Fe-4S] cluster</name>
        <dbReference type="ChEBI" id="CHEBI:49883"/>
        <label>1</label>
    </ligand>
</feature>
<feature type="binding site" evidence="9">
    <location>
        <begin position="300"/>
        <end position="301"/>
    </location>
    <ligand>
        <name>cob(II)alamin</name>
        <dbReference type="ChEBI" id="CHEBI:16304"/>
    </ligand>
</feature>
<organism evidence="11 12">
    <name type="scientific">Paraburkholderia fungorum</name>
    <dbReference type="NCBI Taxonomy" id="134537"/>
    <lineage>
        <taxon>Bacteria</taxon>
        <taxon>Pseudomonadati</taxon>
        <taxon>Pseudomonadota</taxon>
        <taxon>Betaproteobacteria</taxon>
        <taxon>Burkholderiales</taxon>
        <taxon>Burkholderiaceae</taxon>
        <taxon>Paraburkholderia</taxon>
    </lineage>
</organism>
<keyword evidence="6 9" id="KW-0560">Oxidoreductase</keyword>
<feature type="binding site" evidence="9">
    <location>
        <position position="300"/>
    </location>
    <ligand>
        <name>[4Fe-4S] cluster</name>
        <dbReference type="ChEBI" id="CHEBI:49883"/>
        <label>2</label>
    </ligand>
</feature>
<dbReference type="GO" id="GO:0052693">
    <property type="term" value="F:epoxyqueuosine reductase activity"/>
    <property type="evidence" value="ECO:0007669"/>
    <property type="project" value="UniProtKB-UniRule"/>
</dbReference>
<keyword evidence="7 9" id="KW-0408">Iron</keyword>
<evidence type="ECO:0000256" key="9">
    <source>
        <dbReference type="HAMAP-Rule" id="MF_00916"/>
    </source>
</evidence>
<dbReference type="PANTHER" id="PTHR30002">
    <property type="entry name" value="EPOXYQUEUOSINE REDUCTASE"/>
    <property type="match status" value="1"/>
</dbReference>
<keyword evidence="9" id="KW-0170">Cobalt</keyword>
<feature type="binding site" evidence="9">
    <location>
        <position position="247"/>
    </location>
    <ligand>
        <name>[4Fe-4S] cluster</name>
        <dbReference type="ChEBI" id="CHEBI:49883"/>
        <label>1</label>
    </ligand>
</feature>
<dbReference type="InterPro" id="IPR017900">
    <property type="entry name" value="4Fe4S_Fe_S_CS"/>
</dbReference>
<evidence type="ECO:0000256" key="7">
    <source>
        <dbReference type="ARBA" id="ARBA00023004"/>
    </source>
</evidence>